<dbReference type="SMART" id="SM00710">
    <property type="entry name" value="PbH1"/>
    <property type="match status" value="4"/>
</dbReference>
<evidence type="ECO:0000313" key="2">
    <source>
        <dbReference type="EMBL" id="MFD0737902.1"/>
    </source>
</evidence>
<evidence type="ECO:0000256" key="1">
    <source>
        <dbReference type="SAM" id="MobiDB-lite"/>
    </source>
</evidence>
<gene>
    <name evidence="2" type="ORF">ACFQZQ_01175</name>
</gene>
<comment type="caution">
    <text evidence="2">The sequence shown here is derived from an EMBL/GenBank/DDBJ whole genome shotgun (WGS) entry which is preliminary data.</text>
</comment>
<dbReference type="SUPFAM" id="SSF51126">
    <property type="entry name" value="Pectin lyase-like"/>
    <property type="match status" value="1"/>
</dbReference>
<dbReference type="InterPro" id="IPR012334">
    <property type="entry name" value="Pectin_lyas_fold"/>
</dbReference>
<dbReference type="Proteomes" id="UP001597090">
    <property type="component" value="Unassembled WGS sequence"/>
</dbReference>
<dbReference type="Gene3D" id="2.160.20.10">
    <property type="entry name" value="Single-stranded right-handed beta-helix, Pectin lyase-like"/>
    <property type="match status" value="1"/>
</dbReference>
<reference evidence="3" key="1">
    <citation type="journal article" date="2019" name="Int. J. Syst. Evol. Microbiol.">
        <title>The Global Catalogue of Microorganisms (GCM) 10K type strain sequencing project: providing services to taxonomists for standard genome sequencing and annotation.</title>
        <authorList>
            <consortium name="The Broad Institute Genomics Platform"/>
            <consortium name="The Broad Institute Genome Sequencing Center for Infectious Disease"/>
            <person name="Wu L."/>
            <person name="Ma J."/>
        </authorList>
    </citation>
    <scope>NUCLEOTIDE SEQUENCE [LARGE SCALE GENOMIC DNA]</scope>
    <source>
        <strain evidence="3">CCUG 55491</strain>
    </source>
</reference>
<proteinExistence type="predicted"/>
<protein>
    <submittedName>
        <fullName evidence="2">Choice-of-anchor Q domain-containing protein</fullName>
    </submittedName>
</protein>
<name>A0ABW2YI96_9GAMM</name>
<sequence length="559" mass="58922">MTTLRPLLVGPWPPGLLLWMALALPRAEAATHYVRSDGGSAAQCDGSANAAYARGDSSRKCAWQHPFIALPPNATPRIAGGDTLLIGPGSYMMGLGAPGTQACDPDAPSLCVLAPVPSGPSPSRPTRILGHSYNLQCPAGPELWATRGARAVLQLDGSDNVEIACLELTDHSSCVIDHNREGTPRGANAPCADASSPTASWGENGIHAADSRNVLLRDLHIHGLGANGVRAGRLRDWTLLRVRLRANGWAGWDGNLNEGGGQGSSNSGTVRFSGGEIAWNGCAERYPDQRAFGCWAQQQGGYGDGLGTETSGGDWVFEDMSVHHNASDGLDLLYLDGSGHVTIRRVRAQGNAGNQIKVSGPLTIENTIALGDCGYFADFPTSNLGDGDHCRAKGNTLSIRPTPGALAVLRHNTIAGQGDCLMITTGGAASARVLVQNNAFVGGDEWGQDSLFKQRTCAHYAVNSQTPVTFEGNLFWHVKDDFCPPGNLCARDPLLTRTSYPDFEATPRTGSPLIDAGQPQPQPDHDFFRHPRPIGTAPDIGAIEVQASGHRASTTGDSP</sequence>
<feature type="region of interest" description="Disordered" evidence="1">
    <location>
        <begin position="500"/>
        <end position="537"/>
    </location>
</feature>
<evidence type="ECO:0000313" key="3">
    <source>
        <dbReference type="Proteomes" id="UP001597090"/>
    </source>
</evidence>
<dbReference type="InterPro" id="IPR011050">
    <property type="entry name" value="Pectin_lyase_fold/virulence"/>
</dbReference>
<dbReference type="InterPro" id="IPR059226">
    <property type="entry name" value="Choice_anch_Q_dom"/>
</dbReference>
<feature type="region of interest" description="Disordered" evidence="1">
    <location>
        <begin position="185"/>
        <end position="204"/>
    </location>
</feature>
<dbReference type="InterPro" id="IPR006626">
    <property type="entry name" value="PbH1"/>
</dbReference>
<dbReference type="NCBIfam" id="NF041518">
    <property type="entry name" value="choice_anch_Q"/>
    <property type="match status" value="1"/>
</dbReference>
<keyword evidence="3" id="KW-1185">Reference proteome</keyword>
<organism evidence="2 3">
    <name type="scientific">Lysobacter koreensis</name>
    <dbReference type="NCBI Taxonomy" id="266122"/>
    <lineage>
        <taxon>Bacteria</taxon>
        <taxon>Pseudomonadati</taxon>
        <taxon>Pseudomonadota</taxon>
        <taxon>Gammaproteobacteria</taxon>
        <taxon>Lysobacterales</taxon>
        <taxon>Lysobacteraceae</taxon>
        <taxon>Lysobacter</taxon>
    </lineage>
</organism>
<dbReference type="RefSeq" id="WP_386810859.1">
    <property type="nucleotide sequence ID" value="NZ_JBHTIH010000002.1"/>
</dbReference>
<dbReference type="EMBL" id="JBHTIH010000002">
    <property type="protein sequence ID" value="MFD0737902.1"/>
    <property type="molecule type" value="Genomic_DNA"/>
</dbReference>
<accession>A0ABW2YI96</accession>